<reference evidence="1 2" key="1">
    <citation type="submission" date="2020-08" db="EMBL/GenBank/DDBJ databases">
        <title>Sequencing the genomes of 1000 actinobacteria strains.</title>
        <authorList>
            <person name="Klenk H.-P."/>
        </authorList>
    </citation>
    <scope>NUCLEOTIDE SEQUENCE [LARGE SCALE GENOMIC DNA]</scope>
    <source>
        <strain evidence="1 2">DSM 45886</strain>
    </source>
</reference>
<proteinExistence type="predicted"/>
<accession>A0A7W7SPH6</accession>
<dbReference type="Gene3D" id="3.30.1870.10">
    <property type="entry name" value="EreA-like, domain 2"/>
    <property type="match status" value="1"/>
</dbReference>
<dbReference type="Gene3D" id="1.20.1440.30">
    <property type="entry name" value="Biosynthetic Protein domain"/>
    <property type="match status" value="1"/>
</dbReference>
<keyword evidence="2" id="KW-1185">Reference proteome</keyword>
<dbReference type="SUPFAM" id="SSF159501">
    <property type="entry name" value="EreA/ChaN-like"/>
    <property type="match status" value="1"/>
</dbReference>
<name>A0A7W7SPH6_9ACTN</name>
<dbReference type="InterPro" id="IPR052036">
    <property type="entry name" value="Hydrolase/PRTase-associated"/>
</dbReference>
<dbReference type="Gene3D" id="3.40.1660.10">
    <property type="entry name" value="EreA-like (biosynthetic domain)"/>
    <property type="match status" value="1"/>
</dbReference>
<dbReference type="EC" id="3.1.1.-" evidence="1"/>
<dbReference type="Proteomes" id="UP000578819">
    <property type="component" value="Unassembled WGS sequence"/>
</dbReference>
<dbReference type="AlphaFoldDB" id="A0A7W7SPH6"/>
<dbReference type="GO" id="GO:0046677">
    <property type="term" value="P:response to antibiotic"/>
    <property type="evidence" value="ECO:0007669"/>
    <property type="project" value="InterPro"/>
</dbReference>
<dbReference type="PANTHER" id="PTHR31299:SF0">
    <property type="entry name" value="ESTERASE, PUTATIVE (AFU_ORTHOLOGUE AFUA_1G05850)-RELATED"/>
    <property type="match status" value="1"/>
</dbReference>
<dbReference type="GO" id="GO:0016787">
    <property type="term" value="F:hydrolase activity"/>
    <property type="evidence" value="ECO:0007669"/>
    <property type="project" value="UniProtKB-KW"/>
</dbReference>
<evidence type="ECO:0000313" key="1">
    <source>
        <dbReference type="EMBL" id="MBB4958181.1"/>
    </source>
</evidence>
<dbReference type="PANTHER" id="PTHR31299">
    <property type="entry name" value="ESTERASE, PUTATIVE (AFU_ORTHOLOGUE AFUA_1G05850)-RELATED"/>
    <property type="match status" value="1"/>
</dbReference>
<comment type="caution">
    <text evidence="1">The sequence shown here is derived from an EMBL/GenBank/DDBJ whole genome shotgun (WGS) entry which is preliminary data.</text>
</comment>
<sequence length="438" mass="47173">MTAAFSAATTRLSSTAVLPLQTLDPNEPLDDLDWLDETIGDARVVAIGESAHYNAESYQLRHHLLRYLVERHGFTAYAMESGFVEGWRVDDWVRGSADPLGQVLADGLTSLMGPWTQMRAHLEWMRQHNGAAGRPLGFYGIDLSGSNASLLPGLDAVLAYLAQADPEFQPDPDIRETASTFAAASVFSAPAAFAAYLELAPESRDALTAGLDALTARLTERRLDYLRRTTADAYERALRSSRLTVTLDMAVRAMADGDQDAVLSSRDAAIADTVEWIMGREDRVLLAAHNGHLQRWPLTLPGMPPATPMGLHLADRLGQDYVVIGTTTGTGHTLNSGADFYTGTLFTDLAAPQPGSLDAVMAASHDAPFATDLRQLSPADANAVRDATQQRFGAFYSPVSPLDAYDAIIHLPHVTPGEPDPTAVACSPDEVQQAFASQ</sequence>
<dbReference type="InterPro" id="IPR007815">
    <property type="entry name" value="Emycin_Estase"/>
</dbReference>
<protein>
    <submittedName>
        <fullName evidence="1">Erythromycin esterase</fullName>
        <ecNumber evidence="1">3.1.1.-</ecNumber>
    </submittedName>
</protein>
<dbReference type="CDD" id="cd14728">
    <property type="entry name" value="Ere-like"/>
    <property type="match status" value="1"/>
</dbReference>
<keyword evidence="1" id="KW-0378">Hydrolase</keyword>
<evidence type="ECO:0000313" key="2">
    <source>
        <dbReference type="Proteomes" id="UP000578819"/>
    </source>
</evidence>
<dbReference type="EMBL" id="JACHJW010000001">
    <property type="protein sequence ID" value="MBB4958181.1"/>
    <property type="molecule type" value="Genomic_DNA"/>
</dbReference>
<gene>
    <name evidence="1" type="ORF">FHR38_001914</name>
</gene>
<dbReference type="RefSeq" id="WP_184534315.1">
    <property type="nucleotide sequence ID" value="NZ_JACHJW010000001.1"/>
</dbReference>
<organism evidence="1 2">
    <name type="scientific">Micromonospora polyrhachis</name>
    <dbReference type="NCBI Taxonomy" id="1282883"/>
    <lineage>
        <taxon>Bacteria</taxon>
        <taxon>Bacillati</taxon>
        <taxon>Actinomycetota</taxon>
        <taxon>Actinomycetes</taxon>
        <taxon>Micromonosporales</taxon>
        <taxon>Micromonosporaceae</taxon>
        <taxon>Micromonospora</taxon>
    </lineage>
</organism>
<dbReference type="Pfam" id="PF05139">
    <property type="entry name" value="Erythro_esteras"/>
    <property type="match status" value="1"/>
</dbReference>